<organism evidence="8 9">
    <name type="scientific">Taibaiella soli</name>
    <dbReference type="NCBI Taxonomy" id="1649169"/>
    <lineage>
        <taxon>Bacteria</taxon>
        <taxon>Pseudomonadati</taxon>
        <taxon>Bacteroidota</taxon>
        <taxon>Chitinophagia</taxon>
        <taxon>Chitinophagales</taxon>
        <taxon>Chitinophagaceae</taxon>
        <taxon>Taibaiella</taxon>
    </lineage>
</organism>
<dbReference type="InterPro" id="IPR051906">
    <property type="entry name" value="TolC-like"/>
</dbReference>
<dbReference type="PANTHER" id="PTHR30026:SF20">
    <property type="entry name" value="OUTER MEMBRANE PROTEIN TOLC"/>
    <property type="match status" value="1"/>
</dbReference>
<dbReference type="GO" id="GO:0015288">
    <property type="term" value="F:porin activity"/>
    <property type="evidence" value="ECO:0007669"/>
    <property type="project" value="TreeGrafter"/>
</dbReference>
<evidence type="ECO:0000313" key="8">
    <source>
        <dbReference type="EMBL" id="PZF73956.1"/>
    </source>
</evidence>
<keyword evidence="7" id="KW-0998">Cell outer membrane</keyword>
<dbReference type="InterPro" id="IPR003423">
    <property type="entry name" value="OMP_efflux"/>
</dbReference>
<comment type="similarity">
    <text evidence="2">Belongs to the outer membrane factor (OMF) (TC 1.B.17) family.</text>
</comment>
<keyword evidence="9" id="KW-1185">Reference proteome</keyword>
<dbReference type="AlphaFoldDB" id="A0A2W2BKG7"/>
<evidence type="ECO:0000256" key="3">
    <source>
        <dbReference type="ARBA" id="ARBA00022448"/>
    </source>
</evidence>
<sequence>MLYSKLVQITCIACCMCLAQPGITKAQAGNAQPDTLRLTLKETEKVFFEKNLQLLAAHYNVQADSALIQQAKLWDNPVLNTDQNIYSNNAWFEHGKNPDGTPKGQYYIQVQQLIQTAGKRGKQIKLAATNATITQWQFNDLMRNLKMQLRSDFYTVYQLENNRALYQQEQEQTNTLLKAMSSQLSAGNIARKDYLRIQALQIGLQQDATDNEKQLSDVQAELKTMLQITGDTYVKPVMENISIPSMPSQNLEDLVSTARQNNAAYQLQKLQVQFQQQNLALQKALAVPDVTLGPNYDQNSNYTPHYVGLGISLPLPVFNRNQGNIKSARYQIKQEETNMQMVDQQLQNDVMNAWKKLQYTLQLSTNSQQAFYDDYGKLYTNIVESYKQRQISLIEFTDYFEAYKDIRQKQIQQELNVQLAKEELNRQVGTDVIQ</sequence>
<evidence type="ECO:0000256" key="4">
    <source>
        <dbReference type="ARBA" id="ARBA00022452"/>
    </source>
</evidence>
<protein>
    <recommendedName>
        <fullName evidence="10">TolC family protein</fullName>
    </recommendedName>
</protein>
<keyword evidence="6" id="KW-0472">Membrane</keyword>
<evidence type="ECO:0008006" key="10">
    <source>
        <dbReference type="Google" id="ProtNLM"/>
    </source>
</evidence>
<accession>A0A2W2BKG7</accession>
<reference evidence="8 9" key="1">
    <citation type="submission" date="2018-06" db="EMBL/GenBank/DDBJ databases">
        <title>Mucibacter soli gen. nov., sp. nov., a new member of the family Chitinophagaceae producing mucin.</title>
        <authorList>
            <person name="Kim M.-K."/>
            <person name="Park S."/>
            <person name="Kim T.-S."/>
            <person name="Joung Y."/>
            <person name="Han J.-H."/>
            <person name="Kim S.B."/>
        </authorList>
    </citation>
    <scope>NUCLEOTIDE SEQUENCE [LARGE SCALE GENOMIC DNA]</scope>
    <source>
        <strain evidence="8 9">R1-15</strain>
    </source>
</reference>
<keyword evidence="4" id="KW-1134">Transmembrane beta strand</keyword>
<dbReference type="Proteomes" id="UP000248745">
    <property type="component" value="Unassembled WGS sequence"/>
</dbReference>
<comment type="caution">
    <text evidence="8">The sequence shown here is derived from an EMBL/GenBank/DDBJ whole genome shotgun (WGS) entry which is preliminary data.</text>
</comment>
<evidence type="ECO:0000313" key="9">
    <source>
        <dbReference type="Proteomes" id="UP000248745"/>
    </source>
</evidence>
<proteinExistence type="inferred from homology"/>
<dbReference type="Pfam" id="PF02321">
    <property type="entry name" value="OEP"/>
    <property type="match status" value="1"/>
</dbReference>
<dbReference type="Gene3D" id="1.20.1600.10">
    <property type="entry name" value="Outer membrane efflux proteins (OEP)"/>
    <property type="match status" value="1"/>
</dbReference>
<gene>
    <name evidence="8" type="ORF">DN068_06345</name>
</gene>
<keyword evidence="5" id="KW-0812">Transmembrane</keyword>
<dbReference type="PANTHER" id="PTHR30026">
    <property type="entry name" value="OUTER MEMBRANE PROTEIN TOLC"/>
    <property type="match status" value="1"/>
</dbReference>
<dbReference type="GO" id="GO:1990281">
    <property type="term" value="C:efflux pump complex"/>
    <property type="evidence" value="ECO:0007669"/>
    <property type="project" value="TreeGrafter"/>
</dbReference>
<name>A0A2W2BKG7_9BACT</name>
<comment type="subcellular location">
    <subcellularLocation>
        <location evidence="1">Cell outer membrane</location>
    </subcellularLocation>
</comment>
<dbReference type="EMBL" id="QKTW01000009">
    <property type="protein sequence ID" value="PZF73956.1"/>
    <property type="molecule type" value="Genomic_DNA"/>
</dbReference>
<evidence type="ECO:0000256" key="2">
    <source>
        <dbReference type="ARBA" id="ARBA00007613"/>
    </source>
</evidence>
<dbReference type="SUPFAM" id="SSF56954">
    <property type="entry name" value="Outer membrane efflux proteins (OEP)"/>
    <property type="match status" value="1"/>
</dbReference>
<evidence type="ECO:0000256" key="6">
    <source>
        <dbReference type="ARBA" id="ARBA00023136"/>
    </source>
</evidence>
<dbReference type="GO" id="GO:0009279">
    <property type="term" value="C:cell outer membrane"/>
    <property type="evidence" value="ECO:0007669"/>
    <property type="project" value="UniProtKB-SubCell"/>
</dbReference>
<evidence type="ECO:0000256" key="5">
    <source>
        <dbReference type="ARBA" id="ARBA00022692"/>
    </source>
</evidence>
<dbReference type="OrthoDB" id="9791261at2"/>
<evidence type="ECO:0000256" key="1">
    <source>
        <dbReference type="ARBA" id="ARBA00004442"/>
    </source>
</evidence>
<evidence type="ECO:0000256" key="7">
    <source>
        <dbReference type="ARBA" id="ARBA00023237"/>
    </source>
</evidence>
<dbReference type="GO" id="GO:0015562">
    <property type="term" value="F:efflux transmembrane transporter activity"/>
    <property type="evidence" value="ECO:0007669"/>
    <property type="project" value="InterPro"/>
</dbReference>
<keyword evidence="3" id="KW-0813">Transport</keyword>